<dbReference type="EMBL" id="AP024702">
    <property type="protein sequence ID" value="BCX47189.1"/>
    <property type="molecule type" value="Genomic_DNA"/>
</dbReference>
<evidence type="ECO:0000313" key="3">
    <source>
        <dbReference type="Proteomes" id="UP001374893"/>
    </source>
</evidence>
<feature type="signal peptide" evidence="1">
    <location>
        <begin position="1"/>
        <end position="19"/>
    </location>
</feature>
<proteinExistence type="predicted"/>
<dbReference type="Gene3D" id="3.20.80.10">
    <property type="entry name" value="Regulatory factor, effector binding domain"/>
    <property type="match status" value="1"/>
</dbReference>
<dbReference type="SUPFAM" id="SSF55136">
    <property type="entry name" value="Probable bacterial effector-binding domain"/>
    <property type="match status" value="1"/>
</dbReference>
<dbReference type="PROSITE" id="PS51257">
    <property type="entry name" value="PROKAR_LIPOPROTEIN"/>
    <property type="match status" value="1"/>
</dbReference>
<sequence length="192" mass="21646">MKKKFFPLFALMAACNLQAEDKQIEKPQYVDEAPLPVDWPEPGPYNEVSEKTYPAYRAAFTDGKGETSSFWTLFLHIKKNNIPMTAPVEMPMEENDEKLSRAGMAFLYQNGKVGAPGKDGVKVEVRDVAATKALSYAWQGDDSKKLIAEARTQLEAELEKRDLEPEGFRLLGYNGPGTPRDERTWELQALIE</sequence>
<dbReference type="RefSeq" id="WP_338689252.1">
    <property type="nucleotide sequence ID" value="NZ_AP024702.1"/>
</dbReference>
<organism evidence="2 3">
    <name type="scientific">Haloferula helveola</name>
    <dbReference type="NCBI Taxonomy" id="490095"/>
    <lineage>
        <taxon>Bacteria</taxon>
        <taxon>Pseudomonadati</taxon>
        <taxon>Verrucomicrobiota</taxon>
        <taxon>Verrucomicrobiia</taxon>
        <taxon>Verrucomicrobiales</taxon>
        <taxon>Verrucomicrobiaceae</taxon>
        <taxon>Haloferula</taxon>
    </lineage>
</organism>
<evidence type="ECO:0008006" key="4">
    <source>
        <dbReference type="Google" id="ProtNLM"/>
    </source>
</evidence>
<evidence type="ECO:0000256" key="1">
    <source>
        <dbReference type="SAM" id="SignalP"/>
    </source>
</evidence>
<name>A0ABN6H3R0_9BACT</name>
<keyword evidence="1" id="KW-0732">Signal</keyword>
<protein>
    <recommendedName>
        <fullName evidence="4">SOUL heme-binding protein</fullName>
    </recommendedName>
</protein>
<reference evidence="2 3" key="1">
    <citation type="submission" date="2021-06" db="EMBL/GenBank/DDBJ databases">
        <title>Complete genome of Haloferula helveola possessing various polysaccharide degrading enzymes.</title>
        <authorList>
            <person name="Takami H."/>
            <person name="Huang C."/>
            <person name="Hamasaki K."/>
        </authorList>
    </citation>
    <scope>NUCLEOTIDE SEQUENCE [LARGE SCALE GENOMIC DNA]</scope>
    <source>
        <strain evidence="2 3">CN-1</strain>
    </source>
</reference>
<accession>A0ABN6H3R0</accession>
<gene>
    <name evidence="2" type="ORF">HAHE_10970</name>
</gene>
<feature type="chain" id="PRO_5046608857" description="SOUL heme-binding protein" evidence="1">
    <location>
        <begin position="20"/>
        <end position="192"/>
    </location>
</feature>
<dbReference type="Pfam" id="PF04832">
    <property type="entry name" value="SOUL"/>
    <property type="match status" value="1"/>
</dbReference>
<dbReference type="Proteomes" id="UP001374893">
    <property type="component" value="Chromosome"/>
</dbReference>
<dbReference type="InterPro" id="IPR006917">
    <property type="entry name" value="SOUL_heme-bd"/>
</dbReference>
<dbReference type="InterPro" id="IPR011256">
    <property type="entry name" value="Reg_factor_effector_dom_sf"/>
</dbReference>
<evidence type="ECO:0000313" key="2">
    <source>
        <dbReference type="EMBL" id="BCX47189.1"/>
    </source>
</evidence>
<keyword evidence="3" id="KW-1185">Reference proteome</keyword>